<reference evidence="2 3" key="1">
    <citation type="submission" date="2024-07" db="EMBL/GenBank/DDBJ databases">
        <title>Section-level genome sequencing and comparative genomics of Aspergillus sections Usti and Cavernicolus.</title>
        <authorList>
            <consortium name="Lawrence Berkeley National Laboratory"/>
            <person name="Nybo J.L."/>
            <person name="Vesth T.C."/>
            <person name="Theobald S."/>
            <person name="Frisvad J.C."/>
            <person name="Larsen T.O."/>
            <person name="Kjaerboelling I."/>
            <person name="Rothschild-Mancinelli K."/>
            <person name="Lyhne E.K."/>
            <person name="Kogle M.E."/>
            <person name="Barry K."/>
            <person name="Clum A."/>
            <person name="Na H."/>
            <person name="Ledsgaard L."/>
            <person name="Lin J."/>
            <person name="Lipzen A."/>
            <person name="Kuo A."/>
            <person name="Riley R."/>
            <person name="Mondo S."/>
            <person name="Labutti K."/>
            <person name="Haridas S."/>
            <person name="Pangalinan J."/>
            <person name="Salamov A.A."/>
            <person name="Simmons B.A."/>
            <person name="Magnuson J.K."/>
            <person name="Chen J."/>
            <person name="Drula E."/>
            <person name="Henrissat B."/>
            <person name="Wiebenga A."/>
            <person name="Lubbers R.J."/>
            <person name="Gomes A.C."/>
            <person name="Makela M.R."/>
            <person name="Stajich J."/>
            <person name="Grigoriev I.V."/>
            <person name="Mortensen U.H."/>
            <person name="De Vries R.P."/>
            <person name="Baker S.E."/>
            <person name="Andersen M.R."/>
        </authorList>
    </citation>
    <scope>NUCLEOTIDE SEQUENCE [LARGE SCALE GENOMIC DNA]</scope>
    <source>
        <strain evidence="2 3">CBS 123904</strain>
    </source>
</reference>
<organism evidence="2 3">
    <name type="scientific">Aspergillus pseudoustus</name>
    <dbReference type="NCBI Taxonomy" id="1810923"/>
    <lineage>
        <taxon>Eukaryota</taxon>
        <taxon>Fungi</taxon>
        <taxon>Dikarya</taxon>
        <taxon>Ascomycota</taxon>
        <taxon>Pezizomycotina</taxon>
        <taxon>Eurotiomycetes</taxon>
        <taxon>Eurotiomycetidae</taxon>
        <taxon>Eurotiales</taxon>
        <taxon>Aspergillaceae</taxon>
        <taxon>Aspergillus</taxon>
        <taxon>Aspergillus subgen. Nidulantes</taxon>
    </lineage>
</organism>
<name>A0ABR4KC02_9EURO</name>
<evidence type="ECO:0000313" key="2">
    <source>
        <dbReference type="EMBL" id="KAL2849813.1"/>
    </source>
</evidence>
<gene>
    <name evidence="2" type="ORF">BJY01DRAFT_210301</name>
</gene>
<feature type="signal peptide" evidence="1">
    <location>
        <begin position="1"/>
        <end position="21"/>
    </location>
</feature>
<dbReference type="EMBL" id="JBFXLU010000041">
    <property type="protein sequence ID" value="KAL2849813.1"/>
    <property type="molecule type" value="Genomic_DNA"/>
</dbReference>
<evidence type="ECO:0000256" key="1">
    <source>
        <dbReference type="SAM" id="SignalP"/>
    </source>
</evidence>
<sequence length="58" mass="6658">MIGPFFISLQCLSSLFMMRYAAPIPLAKLQTGKSSKLPPSMAMLPQRYTYPRNMHEHE</sequence>
<comment type="caution">
    <text evidence="2">The sequence shown here is derived from an EMBL/GenBank/DDBJ whole genome shotgun (WGS) entry which is preliminary data.</text>
</comment>
<proteinExistence type="predicted"/>
<protein>
    <submittedName>
        <fullName evidence="2">Uncharacterized protein</fullName>
    </submittedName>
</protein>
<keyword evidence="3" id="KW-1185">Reference proteome</keyword>
<keyword evidence="1" id="KW-0732">Signal</keyword>
<accession>A0ABR4KC02</accession>
<evidence type="ECO:0000313" key="3">
    <source>
        <dbReference type="Proteomes" id="UP001610446"/>
    </source>
</evidence>
<feature type="chain" id="PRO_5045045513" evidence="1">
    <location>
        <begin position="22"/>
        <end position="58"/>
    </location>
</feature>
<dbReference type="Proteomes" id="UP001610446">
    <property type="component" value="Unassembled WGS sequence"/>
</dbReference>